<feature type="transmembrane region" description="Helical" evidence="6">
    <location>
        <begin position="115"/>
        <end position="136"/>
    </location>
</feature>
<reference evidence="8 9" key="1">
    <citation type="submission" date="2019-01" db="EMBL/GenBank/DDBJ databases">
        <authorList>
            <person name="Chen W.-M."/>
        </authorList>
    </citation>
    <scope>NUCLEOTIDE SEQUENCE [LARGE SCALE GENOMIC DNA]</scope>
    <source>
        <strain evidence="8 9">ICH-3</strain>
    </source>
</reference>
<evidence type="ECO:0000313" key="8">
    <source>
        <dbReference type="EMBL" id="RVT50927.1"/>
    </source>
</evidence>
<feature type="transmembrane region" description="Helical" evidence="6">
    <location>
        <begin position="156"/>
        <end position="173"/>
    </location>
</feature>
<comment type="caution">
    <text evidence="8">The sequence shown here is derived from an EMBL/GenBank/DDBJ whole genome shotgun (WGS) entry which is preliminary data.</text>
</comment>
<dbReference type="Pfam" id="PF01545">
    <property type="entry name" value="Cation_efflux"/>
    <property type="match status" value="1"/>
</dbReference>
<dbReference type="AlphaFoldDB" id="A0A3S3SBT8"/>
<sequence>MSHACHDHACNAAPSAAASPAYRRVLWVALVLNASMFGVEVAAGLAAGSVSLLADAVDFFGDAANYGLSLAVLGMGLAWRARAAAVKGLSMGAFGVFVLARAGWSLWHGEVPEPVTMGLVGALALAVNVAVAVMLYRWREGDANMRSVWLCSRNDALGNLAVMAAALGVFGTGSAWPDLLVAGVMAALALSASRAVLRQARQELRDVDGVSAAAAAPAPATPRQPAARH</sequence>
<dbReference type="InterPro" id="IPR050681">
    <property type="entry name" value="CDF/SLC30A"/>
</dbReference>
<feature type="transmembrane region" description="Helical" evidence="6">
    <location>
        <begin position="179"/>
        <end position="197"/>
    </location>
</feature>
<evidence type="ECO:0000256" key="2">
    <source>
        <dbReference type="ARBA" id="ARBA00022692"/>
    </source>
</evidence>
<evidence type="ECO:0000256" key="4">
    <source>
        <dbReference type="ARBA" id="ARBA00022989"/>
    </source>
</evidence>
<gene>
    <name evidence="8" type="ORF">ENE75_14095</name>
</gene>
<proteinExistence type="predicted"/>
<keyword evidence="9" id="KW-1185">Reference proteome</keyword>
<dbReference type="GO" id="GO:0005886">
    <property type="term" value="C:plasma membrane"/>
    <property type="evidence" value="ECO:0007669"/>
    <property type="project" value="TreeGrafter"/>
</dbReference>
<keyword evidence="3" id="KW-0862">Zinc</keyword>
<dbReference type="InterPro" id="IPR027469">
    <property type="entry name" value="Cation_efflux_TMD_sf"/>
</dbReference>
<organism evidence="8 9">
    <name type="scientific">Rubrivivax albus</name>
    <dbReference type="NCBI Taxonomy" id="2499835"/>
    <lineage>
        <taxon>Bacteria</taxon>
        <taxon>Pseudomonadati</taxon>
        <taxon>Pseudomonadota</taxon>
        <taxon>Betaproteobacteria</taxon>
        <taxon>Burkholderiales</taxon>
        <taxon>Sphaerotilaceae</taxon>
        <taxon>Rubrivivax</taxon>
    </lineage>
</organism>
<evidence type="ECO:0000313" key="9">
    <source>
        <dbReference type="Proteomes" id="UP000288178"/>
    </source>
</evidence>
<dbReference type="RefSeq" id="WP_128198953.1">
    <property type="nucleotide sequence ID" value="NZ_SACT01000004.1"/>
</dbReference>
<dbReference type="OrthoDB" id="9799649at2"/>
<feature type="domain" description="Cation efflux protein transmembrane" evidence="7">
    <location>
        <begin position="26"/>
        <end position="204"/>
    </location>
</feature>
<feature type="transmembrane region" description="Helical" evidence="6">
    <location>
        <begin position="25"/>
        <end position="47"/>
    </location>
</feature>
<dbReference type="PANTHER" id="PTHR11562:SF17">
    <property type="entry name" value="RE54080P-RELATED"/>
    <property type="match status" value="1"/>
</dbReference>
<dbReference type="Proteomes" id="UP000288178">
    <property type="component" value="Unassembled WGS sequence"/>
</dbReference>
<accession>A0A3S3SBT8</accession>
<evidence type="ECO:0000259" key="7">
    <source>
        <dbReference type="Pfam" id="PF01545"/>
    </source>
</evidence>
<dbReference type="Gene3D" id="1.20.1510.10">
    <property type="entry name" value="Cation efflux protein transmembrane domain"/>
    <property type="match status" value="1"/>
</dbReference>
<dbReference type="SUPFAM" id="SSF161111">
    <property type="entry name" value="Cation efflux protein transmembrane domain-like"/>
    <property type="match status" value="1"/>
</dbReference>
<keyword evidence="2 6" id="KW-0812">Transmembrane</keyword>
<feature type="transmembrane region" description="Helical" evidence="6">
    <location>
        <begin position="91"/>
        <end position="109"/>
    </location>
</feature>
<protein>
    <submittedName>
        <fullName evidence="8">Cation transporter</fullName>
    </submittedName>
</protein>
<keyword evidence="3" id="KW-0813">Transport</keyword>
<evidence type="ECO:0000256" key="5">
    <source>
        <dbReference type="ARBA" id="ARBA00023136"/>
    </source>
</evidence>
<comment type="subcellular location">
    <subcellularLocation>
        <location evidence="1">Membrane</location>
        <topology evidence="1">Multi-pass membrane protein</topology>
    </subcellularLocation>
</comment>
<dbReference type="InterPro" id="IPR058533">
    <property type="entry name" value="Cation_efflux_TM"/>
</dbReference>
<evidence type="ECO:0000256" key="3">
    <source>
        <dbReference type="ARBA" id="ARBA00022906"/>
    </source>
</evidence>
<name>A0A3S3SBT8_9BURK</name>
<keyword evidence="4 6" id="KW-1133">Transmembrane helix</keyword>
<feature type="transmembrane region" description="Helical" evidence="6">
    <location>
        <begin position="59"/>
        <end position="79"/>
    </location>
</feature>
<evidence type="ECO:0000256" key="1">
    <source>
        <dbReference type="ARBA" id="ARBA00004141"/>
    </source>
</evidence>
<evidence type="ECO:0000256" key="6">
    <source>
        <dbReference type="SAM" id="Phobius"/>
    </source>
</evidence>
<dbReference type="GO" id="GO:0005385">
    <property type="term" value="F:zinc ion transmembrane transporter activity"/>
    <property type="evidence" value="ECO:0007669"/>
    <property type="project" value="TreeGrafter"/>
</dbReference>
<keyword evidence="5 6" id="KW-0472">Membrane</keyword>
<dbReference type="EMBL" id="SACT01000004">
    <property type="protein sequence ID" value="RVT50927.1"/>
    <property type="molecule type" value="Genomic_DNA"/>
</dbReference>
<keyword evidence="3" id="KW-0406">Ion transport</keyword>
<dbReference type="PANTHER" id="PTHR11562">
    <property type="entry name" value="CATION EFFLUX PROTEIN/ ZINC TRANSPORTER"/>
    <property type="match status" value="1"/>
</dbReference>
<keyword evidence="3" id="KW-0864">Zinc transport</keyword>